<feature type="compositionally biased region" description="Basic residues" evidence="1">
    <location>
        <begin position="41"/>
        <end position="53"/>
    </location>
</feature>
<gene>
    <name evidence="2" type="ordered locus">Cgl0736</name>
</gene>
<keyword evidence="3" id="KW-1185">Reference proteome</keyword>
<evidence type="ECO:0000313" key="2">
    <source>
        <dbReference type="EMBL" id="BAB98129.1"/>
    </source>
</evidence>
<dbReference type="EMBL" id="BA000036">
    <property type="protein sequence ID" value="BAB98129.1"/>
    <property type="molecule type" value="Genomic_DNA"/>
</dbReference>
<sequence>MVFIPMMMPSPRQEKSALKSTLLTALLDSSRKLPFLRKKTIRNLVAKRKRPQSGRRSNSGTPSKYPPQWSCPALVRRSHMQGTPQKSWKPSSALTRLPPVLCWNLPQRMTSQQRFLAARRGKKTHLSALSPV</sequence>
<reference evidence="3" key="1">
    <citation type="journal article" date="2003" name="Appl. Microbiol. Biotechnol.">
        <title>The Corynebacterium glutamicum genome: features and impacts on biotechnological processes.</title>
        <authorList>
            <person name="Ikeda M."/>
            <person name="Nakagawa S."/>
        </authorList>
    </citation>
    <scope>NUCLEOTIDE SEQUENCE [LARGE SCALE GENOMIC DNA]</scope>
    <source>
        <strain evidence="3">ATCC 13032 / DSM 20300 / BCRC 11384 / JCM 1318 / LMG 3730 / NCIMB 10025</strain>
    </source>
</reference>
<dbReference type="AlphaFoldDB" id="Q8NSE0"/>
<dbReference type="BioCyc" id="CORYNE:G18NG-10298-MONOMER"/>
<feature type="region of interest" description="Disordered" evidence="1">
    <location>
        <begin position="41"/>
        <end position="92"/>
    </location>
</feature>
<evidence type="ECO:0000313" key="3">
    <source>
        <dbReference type="Proteomes" id="UP000000582"/>
    </source>
</evidence>
<proteinExistence type="predicted"/>
<protein>
    <submittedName>
        <fullName evidence="2">Uncharacterized protein</fullName>
    </submittedName>
</protein>
<dbReference type="Proteomes" id="UP000000582">
    <property type="component" value="Chromosome"/>
</dbReference>
<evidence type="ECO:0000256" key="1">
    <source>
        <dbReference type="SAM" id="MobiDB-lite"/>
    </source>
</evidence>
<name>Q8NSE0_CORGL</name>
<accession>Q8NSE0</accession>
<dbReference type="HOGENOM" id="CLU_1913534_0_0_11"/>
<organism evidence="2 3">
    <name type="scientific">Corynebacterium glutamicum (strain ATCC 13032 / DSM 20300 / JCM 1318 / BCRC 11384 / CCUG 27702 / LMG 3730 / NBRC 12168 / NCIMB 10025 / NRRL B-2784 / 534)</name>
    <dbReference type="NCBI Taxonomy" id="196627"/>
    <lineage>
        <taxon>Bacteria</taxon>
        <taxon>Bacillati</taxon>
        <taxon>Actinomycetota</taxon>
        <taxon>Actinomycetes</taxon>
        <taxon>Mycobacteriales</taxon>
        <taxon>Corynebacteriaceae</taxon>
        <taxon>Corynebacterium</taxon>
    </lineage>
</organism>
<dbReference type="KEGG" id="cgl:Cgl0736"/>
<feature type="compositionally biased region" description="Polar residues" evidence="1">
    <location>
        <begin position="80"/>
        <end position="92"/>
    </location>
</feature>